<evidence type="ECO:0000313" key="4">
    <source>
        <dbReference type="Proteomes" id="UP000274448"/>
    </source>
</evidence>
<name>A0A0G2Y6X0_MIMIV</name>
<evidence type="ECO:0000313" key="1">
    <source>
        <dbReference type="EMBL" id="AKI79706.1"/>
    </source>
</evidence>
<sequence>MKKNKMFKLGKHQGSLEKLISRYNTYLPDVKICYFQYIDDAAKTEDN</sequence>
<reference evidence="3 4" key="1">
    <citation type="submission" date="2014-10" db="EMBL/GenBank/DDBJ databases">
        <title>Pan-genome analysis of Brazilian lineage A amoebal mimiviruses.</title>
        <authorList>
            <person name="Assis F.L."/>
            <person name="Abrahao J.S."/>
            <person name="Kroon E.G."/>
            <person name="Dornas F.P."/>
            <person name="Andrade K.R."/>
            <person name="Borato P.V.M."/>
            <person name="Pilotto M.R."/>
            <person name="Benamar S."/>
            <person name="LaScola B."/>
            <person name="Colson P."/>
        </authorList>
    </citation>
    <scope>NUCLEOTIDE SEQUENCE [LARGE SCALE GENOMIC DNA]</scope>
    <source>
        <strain evidence="2 4">Amazonia</strain>
        <strain evidence="1 3">Oyster</strain>
    </source>
</reference>
<proteinExistence type="predicted"/>
<protein>
    <submittedName>
        <fullName evidence="2">Uncharacterized protein</fullName>
    </submittedName>
</protein>
<organism evidence="2 4">
    <name type="scientific">Acanthamoeba polyphaga mimivirus</name>
    <name type="common">APMV</name>
    <dbReference type="NCBI Taxonomy" id="212035"/>
    <lineage>
        <taxon>Viruses</taxon>
        <taxon>Varidnaviria</taxon>
        <taxon>Bamfordvirae</taxon>
        <taxon>Nucleocytoviricota</taxon>
        <taxon>Megaviricetes</taxon>
        <taxon>Imitervirales</taxon>
        <taxon>Mimiviridae</taxon>
        <taxon>Megamimivirinae</taxon>
        <taxon>Mimivirus</taxon>
        <taxon>Mimivirus bradfordmassiliense</taxon>
    </lineage>
</organism>
<accession>A0A0G2Y9C9</accession>
<accession>A0A0G2Y6X0</accession>
<organismHost>
    <name type="scientific">Acanthamoeba polyphaga</name>
    <name type="common">Amoeba</name>
    <dbReference type="NCBI Taxonomy" id="5757"/>
</organismHost>
<evidence type="ECO:0000313" key="3">
    <source>
        <dbReference type="Proteomes" id="UP000241474"/>
    </source>
</evidence>
<dbReference type="EMBL" id="KM982401">
    <property type="protein sequence ID" value="AKI79706.1"/>
    <property type="molecule type" value="Genomic_DNA"/>
</dbReference>
<evidence type="ECO:0000313" key="2">
    <source>
        <dbReference type="EMBL" id="AKI81595.1"/>
    </source>
</evidence>
<dbReference type="Proteomes" id="UP000274448">
    <property type="component" value="Segment"/>
</dbReference>
<dbReference type="EMBL" id="KM982403">
    <property type="protein sequence ID" value="AKI81595.1"/>
    <property type="molecule type" value="Genomic_DNA"/>
</dbReference>
<dbReference type="Proteomes" id="UP000241474">
    <property type="component" value="Segment"/>
</dbReference>